<keyword evidence="2" id="KW-1185">Reference proteome</keyword>
<dbReference type="EMBL" id="JAUTXU010000027">
    <property type="protein sequence ID" value="KAK3719209.1"/>
    <property type="molecule type" value="Genomic_DNA"/>
</dbReference>
<proteinExistence type="predicted"/>
<comment type="caution">
    <text evidence="1">The sequence shown here is derived from an EMBL/GenBank/DDBJ whole genome shotgun (WGS) entry which is preliminary data.</text>
</comment>
<reference evidence="1" key="1">
    <citation type="submission" date="2023-07" db="EMBL/GenBank/DDBJ databases">
        <title>Black Yeasts Isolated from many extreme environments.</title>
        <authorList>
            <person name="Coleine C."/>
            <person name="Stajich J.E."/>
            <person name="Selbmann L."/>
        </authorList>
    </citation>
    <scope>NUCLEOTIDE SEQUENCE</scope>
    <source>
        <strain evidence="1">CCFEE 5714</strain>
    </source>
</reference>
<gene>
    <name evidence="1" type="ORF">LTR37_004428</name>
</gene>
<accession>A0ACC3NNG3</accession>
<sequence>MATAIPKNSVWSAMNYPPPRGRCNYKTSLMSPACPCLRFMLHPVKAATSFECDGCNHHASFHSLENAAEDAVIKKWEVVEKEKQATVGASKKRKRIAEKAEDRMPGVFEIMEIESGEDEGLKVLEQILTPSVSGSEAPTTRTRRNKKAAG</sequence>
<protein>
    <submittedName>
        <fullName evidence="1">Uncharacterized protein</fullName>
    </submittedName>
</protein>
<evidence type="ECO:0000313" key="1">
    <source>
        <dbReference type="EMBL" id="KAK3719209.1"/>
    </source>
</evidence>
<evidence type="ECO:0000313" key="2">
    <source>
        <dbReference type="Proteomes" id="UP001281147"/>
    </source>
</evidence>
<name>A0ACC3NNG3_9PEZI</name>
<dbReference type="Proteomes" id="UP001281147">
    <property type="component" value="Unassembled WGS sequence"/>
</dbReference>
<organism evidence="1 2">
    <name type="scientific">Vermiconidia calcicola</name>
    <dbReference type="NCBI Taxonomy" id="1690605"/>
    <lineage>
        <taxon>Eukaryota</taxon>
        <taxon>Fungi</taxon>
        <taxon>Dikarya</taxon>
        <taxon>Ascomycota</taxon>
        <taxon>Pezizomycotina</taxon>
        <taxon>Dothideomycetes</taxon>
        <taxon>Dothideomycetidae</taxon>
        <taxon>Mycosphaerellales</taxon>
        <taxon>Extremaceae</taxon>
        <taxon>Vermiconidia</taxon>
    </lineage>
</organism>